<organism evidence="3 4">
    <name type="scientific">Chaetoceros tenuissimus</name>
    <dbReference type="NCBI Taxonomy" id="426638"/>
    <lineage>
        <taxon>Eukaryota</taxon>
        <taxon>Sar</taxon>
        <taxon>Stramenopiles</taxon>
        <taxon>Ochrophyta</taxon>
        <taxon>Bacillariophyta</taxon>
        <taxon>Coscinodiscophyceae</taxon>
        <taxon>Chaetocerotophycidae</taxon>
        <taxon>Chaetocerotales</taxon>
        <taxon>Chaetocerotaceae</taxon>
        <taxon>Chaetoceros</taxon>
    </lineage>
</organism>
<sequence>MKNIVSWSWILAASICLKHVDAFQVASPVLKSRSAISTTSQNIRHYIAQQPNRKITNQMLLNASPLSFPLISASENWANIAVLTSTASISHKIGSSSAIGKLLGAPVTAMAIAFVLGSIGVLPSGGSSGQKMLQLLSIQLATPLLLLGVNIKECRQRCGPLLKSFILASASTLVACLAAYPLCSKWLTSTMDIDGLKIAAALMAKNIGGGLNYVAVSRSLESSANAVAAGLCVDNIFALIYFPVTSALSAGRSDVEEMEESENINGSSNNDEKDGKITTESVSAAIAIASIVTWLGEKIGGTSGALPLATSFTILFTIFFPNSAKRLSSTGEALGTSLLYIFFATAGAPGAGIADSVRTSFAPISLYLLLLYGFHGIVLLGSRWASLRFWGKDKKREGGKESNTSSLLPQRLLVASSAAIGGPATAAALAKANGWHSLVAPSLIVGNLGYAIATFLGIAFHAFFK</sequence>
<feature type="transmembrane region" description="Helical" evidence="1">
    <location>
        <begin position="442"/>
        <end position="464"/>
    </location>
</feature>
<evidence type="ECO:0000313" key="4">
    <source>
        <dbReference type="Proteomes" id="UP001054902"/>
    </source>
</evidence>
<name>A0AAD3HC99_9STRA</name>
<evidence type="ECO:0000256" key="2">
    <source>
        <dbReference type="SAM" id="SignalP"/>
    </source>
</evidence>
<feature type="transmembrane region" description="Helical" evidence="1">
    <location>
        <begin position="333"/>
        <end position="354"/>
    </location>
</feature>
<gene>
    <name evidence="3" type="ORF">CTEN210_15023</name>
</gene>
<comment type="caution">
    <text evidence="3">The sequence shown here is derived from an EMBL/GenBank/DDBJ whole genome shotgun (WGS) entry which is preliminary data.</text>
</comment>
<feature type="transmembrane region" description="Helical" evidence="1">
    <location>
        <begin position="412"/>
        <end position="430"/>
    </location>
</feature>
<keyword evidence="1" id="KW-0812">Transmembrane</keyword>
<feature type="transmembrane region" description="Helical" evidence="1">
    <location>
        <begin position="132"/>
        <end position="149"/>
    </location>
</feature>
<dbReference type="InterPro" id="IPR008537">
    <property type="entry name" value="DUF819"/>
</dbReference>
<feature type="signal peptide" evidence="2">
    <location>
        <begin position="1"/>
        <end position="22"/>
    </location>
</feature>
<reference evidence="3 4" key="1">
    <citation type="journal article" date="2021" name="Sci. Rep.">
        <title>The genome of the diatom Chaetoceros tenuissimus carries an ancient integrated fragment of an extant virus.</title>
        <authorList>
            <person name="Hongo Y."/>
            <person name="Kimura K."/>
            <person name="Takaki Y."/>
            <person name="Yoshida Y."/>
            <person name="Baba S."/>
            <person name="Kobayashi G."/>
            <person name="Nagasaki K."/>
            <person name="Hano T."/>
            <person name="Tomaru Y."/>
        </authorList>
    </citation>
    <scope>NUCLEOTIDE SEQUENCE [LARGE SCALE GENOMIC DNA]</scope>
    <source>
        <strain evidence="3 4">NIES-3715</strain>
    </source>
</reference>
<dbReference type="Pfam" id="PF05684">
    <property type="entry name" value="DUF819"/>
    <property type="match status" value="2"/>
</dbReference>
<keyword evidence="4" id="KW-1185">Reference proteome</keyword>
<dbReference type="Proteomes" id="UP001054902">
    <property type="component" value="Unassembled WGS sequence"/>
</dbReference>
<dbReference type="PANTHER" id="PTHR34289">
    <property type="entry name" value="PROTEIN, PUTATIVE (DUF819)-RELATED"/>
    <property type="match status" value="1"/>
</dbReference>
<feature type="chain" id="PRO_5042257627" evidence="2">
    <location>
        <begin position="23"/>
        <end position="465"/>
    </location>
</feature>
<keyword evidence="1" id="KW-0472">Membrane</keyword>
<feature type="transmembrane region" description="Helical" evidence="1">
    <location>
        <begin position="366"/>
        <end position="391"/>
    </location>
</feature>
<proteinExistence type="predicted"/>
<feature type="transmembrane region" description="Helical" evidence="1">
    <location>
        <begin position="161"/>
        <end position="182"/>
    </location>
</feature>
<evidence type="ECO:0000256" key="1">
    <source>
        <dbReference type="SAM" id="Phobius"/>
    </source>
</evidence>
<dbReference type="AlphaFoldDB" id="A0AAD3HC99"/>
<protein>
    <submittedName>
        <fullName evidence="3">Uncharacterized protein</fullName>
    </submittedName>
</protein>
<feature type="transmembrane region" description="Helical" evidence="1">
    <location>
        <begin position="102"/>
        <end position="120"/>
    </location>
</feature>
<feature type="transmembrane region" description="Helical" evidence="1">
    <location>
        <begin position="226"/>
        <end position="244"/>
    </location>
</feature>
<evidence type="ECO:0000313" key="3">
    <source>
        <dbReference type="EMBL" id="GFH58547.1"/>
    </source>
</evidence>
<dbReference type="PANTHER" id="PTHR34289:SF8">
    <property type="entry name" value="DUF819 DOMAIN-CONTAINING PROTEIN"/>
    <property type="match status" value="1"/>
</dbReference>
<keyword evidence="2" id="KW-0732">Signal</keyword>
<accession>A0AAD3HC99</accession>
<keyword evidence="1" id="KW-1133">Transmembrane helix</keyword>
<dbReference type="EMBL" id="BLLK01000062">
    <property type="protein sequence ID" value="GFH58547.1"/>
    <property type="molecule type" value="Genomic_DNA"/>
</dbReference>
<feature type="transmembrane region" description="Helical" evidence="1">
    <location>
        <begin position="302"/>
        <end position="321"/>
    </location>
</feature>